<evidence type="ECO:0000313" key="5">
    <source>
        <dbReference type="EMBL" id="MTL95217.1"/>
    </source>
</evidence>
<keyword evidence="3" id="KW-0560">Oxidoreductase</keyword>
<dbReference type="InterPro" id="IPR036812">
    <property type="entry name" value="NAD(P)_OxRdtase_dom_sf"/>
</dbReference>
<name>A0A6I3NA79_9FIRM</name>
<dbReference type="PANTHER" id="PTHR43150">
    <property type="entry name" value="HYPERKINETIC, ISOFORM M"/>
    <property type="match status" value="1"/>
</dbReference>
<evidence type="ECO:0000256" key="3">
    <source>
        <dbReference type="ARBA" id="ARBA00023002"/>
    </source>
</evidence>
<dbReference type="InterPro" id="IPR023210">
    <property type="entry name" value="NADP_OxRdtase_dom"/>
</dbReference>
<dbReference type="AlphaFoldDB" id="A0A6I3NA79"/>
<keyword evidence="2" id="KW-0521">NADP</keyword>
<dbReference type="PANTHER" id="PTHR43150:SF2">
    <property type="entry name" value="HYPERKINETIC, ISOFORM M"/>
    <property type="match status" value="1"/>
</dbReference>
<gene>
    <name evidence="5" type="ORF">GMA64_11820</name>
</gene>
<dbReference type="Gene3D" id="3.20.20.100">
    <property type="entry name" value="NADP-dependent oxidoreductase domain"/>
    <property type="match status" value="1"/>
</dbReference>
<reference evidence="5" key="1">
    <citation type="journal article" date="2019" name="Nat. Med.">
        <title>A library of human gut bacterial isolates paired with longitudinal multiomics data enables mechanistic microbiome research.</title>
        <authorList>
            <person name="Poyet M."/>
            <person name="Groussin M."/>
            <person name="Gibbons S.M."/>
            <person name="Avila-Pacheco J."/>
            <person name="Jiang X."/>
            <person name="Kearney S.M."/>
            <person name="Perrotta A.R."/>
            <person name="Berdy B."/>
            <person name="Zhao S."/>
            <person name="Lieberman T.D."/>
            <person name="Swanson P.K."/>
            <person name="Smith M."/>
            <person name="Roesemann S."/>
            <person name="Alexander J.E."/>
            <person name="Rich S.A."/>
            <person name="Livny J."/>
            <person name="Vlamakis H."/>
            <person name="Clish C."/>
            <person name="Bullock K."/>
            <person name="Deik A."/>
            <person name="Scott J."/>
            <person name="Pierce K.A."/>
            <person name="Xavier R.J."/>
            <person name="Alm E.J."/>
        </authorList>
    </citation>
    <scope>NUCLEOTIDE SEQUENCE</scope>
    <source>
        <strain evidence="5">BIOML-A179</strain>
    </source>
</reference>
<dbReference type="Pfam" id="PF00248">
    <property type="entry name" value="Aldo_ket_red"/>
    <property type="match status" value="1"/>
</dbReference>
<dbReference type="SUPFAM" id="SSF51430">
    <property type="entry name" value="NAD(P)-linked oxidoreductase"/>
    <property type="match status" value="1"/>
</dbReference>
<evidence type="ECO:0000259" key="4">
    <source>
        <dbReference type="Pfam" id="PF00248"/>
    </source>
</evidence>
<feature type="domain" description="NADP-dependent oxidoreductase" evidence="4">
    <location>
        <begin position="5"/>
        <end position="148"/>
    </location>
</feature>
<evidence type="ECO:0000256" key="1">
    <source>
        <dbReference type="ARBA" id="ARBA00006515"/>
    </source>
</evidence>
<dbReference type="InterPro" id="IPR005399">
    <property type="entry name" value="K_chnl_volt-dep_bsu_KCNAB-rel"/>
</dbReference>
<accession>A0A6I3NA79</accession>
<proteinExistence type="inferred from homology"/>
<dbReference type="GO" id="GO:0016491">
    <property type="term" value="F:oxidoreductase activity"/>
    <property type="evidence" value="ECO:0007669"/>
    <property type="project" value="UniProtKB-KW"/>
</dbReference>
<comment type="similarity">
    <text evidence="1">Belongs to the shaker potassium channel beta subunit family.</text>
</comment>
<evidence type="ECO:0000256" key="2">
    <source>
        <dbReference type="ARBA" id="ARBA00022857"/>
    </source>
</evidence>
<protein>
    <submittedName>
        <fullName evidence="5">Aldo/keto reductase</fullName>
    </submittedName>
</protein>
<sequence length="159" mass="17835">MIEAKGLRPLSVIQPQYHMLDRYIEDEIMDLCERYGIGIVPFSPLAQGLLTGKYRKSEPIPQDSRATLKYNQVNAMLTDDNLEKVEALLQIAHELGISLPVLSLAWILRRLCISGVITGASKPEQIEKNVQASAITLSEDLLNRIDHIIGYTPLIRRIG</sequence>
<organism evidence="5">
    <name type="scientific">Turicibacter sanguinis</name>
    <dbReference type="NCBI Taxonomy" id="154288"/>
    <lineage>
        <taxon>Bacteria</taxon>
        <taxon>Bacillati</taxon>
        <taxon>Bacillota</taxon>
        <taxon>Erysipelotrichia</taxon>
        <taxon>Erysipelotrichales</taxon>
        <taxon>Turicibacteraceae</taxon>
        <taxon>Turicibacter</taxon>
    </lineage>
</organism>
<dbReference type="EMBL" id="WMQV01000035">
    <property type="protein sequence ID" value="MTL95217.1"/>
    <property type="molecule type" value="Genomic_DNA"/>
</dbReference>
<comment type="caution">
    <text evidence="5">The sequence shown here is derived from an EMBL/GenBank/DDBJ whole genome shotgun (WGS) entry which is preliminary data.</text>
</comment>